<evidence type="ECO:0000313" key="2">
    <source>
        <dbReference type="EMBL" id="KAG5595240.1"/>
    </source>
</evidence>
<feature type="non-terminal residue" evidence="2">
    <location>
        <position position="96"/>
    </location>
</feature>
<protein>
    <submittedName>
        <fullName evidence="2">Uncharacterized protein</fullName>
    </submittedName>
</protein>
<feature type="compositionally biased region" description="Polar residues" evidence="1">
    <location>
        <begin position="14"/>
        <end position="29"/>
    </location>
</feature>
<reference evidence="2 3" key="1">
    <citation type="submission" date="2020-09" db="EMBL/GenBank/DDBJ databases">
        <title>De no assembly of potato wild relative species, Solanum commersonii.</title>
        <authorList>
            <person name="Cho K."/>
        </authorList>
    </citation>
    <scope>NUCLEOTIDE SEQUENCE [LARGE SCALE GENOMIC DNA]</scope>
    <source>
        <strain evidence="2">LZ3.2</strain>
        <tissue evidence="2">Leaf</tissue>
    </source>
</reference>
<keyword evidence="3" id="KW-1185">Reference proteome</keyword>
<dbReference type="AlphaFoldDB" id="A0A9J5Y6M2"/>
<accession>A0A9J5Y6M2</accession>
<gene>
    <name evidence="2" type="ORF">H5410_036472</name>
</gene>
<feature type="region of interest" description="Disordered" evidence="1">
    <location>
        <begin position="1"/>
        <end position="29"/>
    </location>
</feature>
<proteinExistence type="predicted"/>
<sequence>SRETSAKRHHSQKQTESTTMFLNDAQRQQYRSTHRQFTASFLCGGGIASSLIKGLKMESNIKDELYSDIFDMSNLQSSLRLTTNSGNNDSHGMNFS</sequence>
<organism evidence="2 3">
    <name type="scientific">Solanum commersonii</name>
    <name type="common">Commerson's wild potato</name>
    <name type="synonym">Commerson's nightshade</name>
    <dbReference type="NCBI Taxonomy" id="4109"/>
    <lineage>
        <taxon>Eukaryota</taxon>
        <taxon>Viridiplantae</taxon>
        <taxon>Streptophyta</taxon>
        <taxon>Embryophyta</taxon>
        <taxon>Tracheophyta</taxon>
        <taxon>Spermatophyta</taxon>
        <taxon>Magnoliopsida</taxon>
        <taxon>eudicotyledons</taxon>
        <taxon>Gunneridae</taxon>
        <taxon>Pentapetalae</taxon>
        <taxon>asterids</taxon>
        <taxon>lamiids</taxon>
        <taxon>Solanales</taxon>
        <taxon>Solanaceae</taxon>
        <taxon>Solanoideae</taxon>
        <taxon>Solaneae</taxon>
        <taxon>Solanum</taxon>
    </lineage>
</organism>
<dbReference type="Proteomes" id="UP000824120">
    <property type="component" value="Chromosome 7"/>
</dbReference>
<evidence type="ECO:0000256" key="1">
    <source>
        <dbReference type="SAM" id="MobiDB-lite"/>
    </source>
</evidence>
<evidence type="ECO:0000313" key="3">
    <source>
        <dbReference type="Proteomes" id="UP000824120"/>
    </source>
</evidence>
<name>A0A9J5Y6M2_SOLCO</name>
<dbReference type="EMBL" id="JACXVP010000007">
    <property type="protein sequence ID" value="KAG5595240.1"/>
    <property type="molecule type" value="Genomic_DNA"/>
</dbReference>
<comment type="caution">
    <text evidence="2">The sequence shown here is derived from an EMBL/GenBank/DDBJ whole genome shotgun (WGS) entry which is preliminary data.</text>
</comment>